<comment type="caution">
    <text evidence="3">The sequence shown here is derived from an EMBL/GenBank/DDBJ whole genome shotgun (WGS) entry which is preliminary data.</text>
</comment>
<sequence>MIGKKCLKSLLVFGGIMSVFAFGKTALADEVPVIKGDDGKYDISCIVQAPEGSKWITHYFGKVPFEITSADEKNPKASVETINVPDARSMEEGGAKFDVTKGMWTATLSTQLSFEKFEHTGVYVYKLKKLPYRESSKMVCSTEEYTVRVFVVDNGEGPVIKGVTAEESGLKKSKVSFTDSVFPRSNLSVYQRISGDLADKTKVFKYVAMFEKPAFVGEKEAGEVKFSKGAKGTEDAIVPFGKEFVFNMKAGEKANFYYPSGVHGYVYKKCAKDGYIPKRSGYKDSVGKRHEEQIGKDSDYNFPLTSDIETEALKKVLFGDGGGTTIYVTDVATNDVPLTGLFLDEKSGVMMVAIALGSLVALGAGAVVYKKRTSDR</sequence>
<accession>A0A6A8H219</accession>
<evidence type="ECO:0000256" key="1">
    <source>
        <dbReference type="SAM" id="Phobius"/>
    </source>
</evidence>
<feature type="transmembrane region" description="Helical" evidence="1">
    <location>
        <begin position="348"/>
        <end position="369"/>
    </location>
</feature>
<gene>
    <name evidence="3" type="ORF">GKC89_07470</name>
</gene>
<dbReference type="Gene3D" id="2.60.40.3050">
    <property type="match status" value="1"/>
</dbReference>
<dbReference type="EMBL" id="WKOD01000021">
    <property type="protein sequence ID" value="MSA68920.1"/>
    <property type="molecule type" value="Genomic_DNA"/>
</dbReference>
<keyword evidence="1" id="KW-0472">Membrane</keyword>
<keyword evidence="1" id="KW-1133">Transmembrane helix</keyword>
<name>A0A6A8H219_9LACO</name>
<reference evidence="3" key="1">
    <citation type="journal article" date="2019" name="Nat. Med.">
        <title>A library of human gut bacterial isolates paired with longitudinal multiomics data enables mechanistic microbiome research.</title>
        <authorList>
            <person name="Poyet M."/>
            <person name="Groussin M."/>
            <person name="Gibbons S.M."/>
            <person name="Avila-Pacheco J."/>
            <person name="Jiang X."/>
            <person name="Kearney S.M."/>
            <person name="Perrotta A.R."/>
            <person name="Berdy B."/>
            <person name="Zhao S."/>
            <person name="Lieberman T.D."/>
            <person name="Swanson P.K."/>
            <person name="Smith M."/>
            <person name="Roesemann S."/>
            <person name="Alexander J.E."/>
            <person name="Rich S.A."/>
            <person name="Livny J."/>
            <person name="Vlamakis H."/>
            <person name="Clish C."/>
            <person name="Bullock K."/>
            <person name="Deik A."/>
            <person name="Scott J."/>
            <person name="Pierce K.A."/>
            <person name="Xavier R.J."/>
            <person name="Alm E.J."/>
        </authorList>
    </citation>
    <scope>NUCLEOTIDE SEQUENCE</scope>
    <source>
        <strain evidence="3">BIOML-A18</strain>
    </source>
</reference>
<feature type="chain" id="PRO_5038862546" evidence="2">
    <location>
        <begin position="22"/>
        <end position="376"/>
    </location>
</feature>
<evidence type="ECO:0000313" key="3">
    <source>
        <dbReference type="EMBL" id="MSA68920.1"/>
    </source>
</evidence>
<protein>
    <submittedName>
        <fullName evidence="3">Uncharacterized protein</fullName>
    </submittedName>
</protein>
<proteinExistence type="predicted"/>
<keyword evidence="1" id="KW-0812">Transmembrane</keyword>
<feature type="signal peptide" evidence="2">
    <location>
        <begin position="1"/>
        <end position="21"/>
    </location>
</feature>
<dbReference type="InterPro" id="IPR038174">
    <property type="entry name" value="Strep_pil_link_sf"/>
</dbReference>
<organism evidence="3">
    <name type="scientific">Ligilactobacillus ruminis</name>
    <dbReference type="NCBI Taxonomy" id="1623"/>
    <lineage>
        <taxon>Bacteria</taxon>
        <taxon>Bacillati</taxon>
        <taxon>Bacillota</taxon>
        <taxon>Bacilli</taxon>
        <taxon>Lactobacillales</taxon>
        <taxon>Lactobacillaceae</taxon>
        <taxon>Ligilactobacillus</taxon>
    </lineage>
</organism>
<evidence type="ECO:0000256" key="2">
    <source>
        <dbReference type="SAM" id="SignalP"/>
    </source>
</evidence>
<dbReference type="RefSeq" id="WP_154236825.1">
    <property type="nucleotide sequence ID" value="NZ_WKNS01000009.1"/>
</dbReference>
<dbReference type="AlphaFoldDB" id="A0A6A8H219"/>
<keyword evidence="2" id="KW-0732">Signal</keyword>